<dbReference type="EMBL" id="QORE01001905">
    <property type="protein sequence ID" value="RCI70686.1"/>
    <property type="molecule type" value="Genomic_DNA"/>
</dbReference>
<feature type="region of interest" description="Disordered" evidence="1">
    <location>
        <begin position="1"/>
        <end position="28"/>
    </location>
</feature>
<accession>A0A367LZM9</accession>
<reference evidence="2 3" key="1">
    <citation type="submission" date="2018-07" db="EMBL/GenBank/DDBJ databases">
        <title>Mechanisms of high-level aminoglycoside resistance among Gram-negative pathogens in Brazil.</title>
        <authorList>
            <person name="Ballaben A.S."/>
            <person name="Darini A.L.C."/>
            <person name="Doi Y."/>
        </authorList>
    </citation>
    <scope>NUCLEOTIDE SEQUENCE [LARGE SCALE GENOMIC DNA]</scope>
    <source>
        <strain evidence="2 3">B2-305</strain>
    </source>
</reference>
<sequence>SPAPPSAGRPRQPPRRSLPPSHGTPSALREARTCYDPLAGELAVGVFARMLDAGWIEQEGRTLRLRATGEAGLARLGIDLGEVRRRRRQFACACPDWSERKPHLGGALGAALLEACLRQGWLRPQDGSRALQVSSKGRAGLRGLAERTAG</sequence>
<dbReference type="Proteomes" id="UP000253594">
    <property type="component" value="Unassembled WGS sequence"/>
</dbReference>
<gene>
    <name evidence="2" type="ORF">DT376_33190</name>
</gene>
<protein>
    <submittedName>
        <fullName evidence="2">Transcriptional regulator</fullName>
    </submittedName>
</protein>
<proteinExistence type="predicted"/>
<evidence type="ECO:0000313" key="2">
    <source>
        <dbReference type="EMBL" id="RCI70686.1"/>
    </source>
</evidence>
<evidence type="ECO:0000313" key="3">
    <source>
        <dbReference type="Proteomes" id="UP000253594"/>
    </source>
</evidence>
<name>A0A367LZM9_PSEAI</name>
<evidence type="ECO:0000256" key="1">
    <source>
        <dbReference type="SAM" id="MobiDB-lite"/>
    </source>
</evidence>
<organism evidence="2 3">
    <name type="scientific">Pseudomonas aeruginosa</name>
    <dbReference type="NCBI Taxonomy" id="287"/>
    <lineage>
        <taxon>Bacteria</taxon>
        <taxon>Pseudomonadati</taxon>
        <taxon>Pseudomonadota</taxon>
        <taxon>Gammaproteobacteria</taxon>
        <taxon>Pseudomonadales</taxon>
        <taxon>Pseudomonadaceae</taxon>
        <taxon>Pseudomonas</taxon>
    </lineage>
</organism>
<feature type="non-terminal residue" evidence="2">
    <location>
        <position position="1"/>
    </location>
</feature>
<comment type="caution">
    <text evidence="2">The sequence shown here is derived from an EMBL/GenBank/DDBJ whole genome shotgun (WGS) entry which is preliminary data.</text>
</comment>
<dbReference type="AlphaFoldDB" id="A0A367LZM9"/>